<proteinExistence type="predicted"/>
<evidence type="ECO:0000256" key="1">
    <source>
        <dbReference type="SAM" id="MobiDB-lite"/>
    </source>
</evidence>
<sequence length="309" mass="34158">MPPTQLSAIHPSPKRKRDQPAHVPLLNTTLRIASTPPRGSPAPSSGADSPRNAVADQLQGMSIQTLAIPMSPLTPTDDMVRKKPKLEAMRGDSGTSLEDFTDSETRTWELEKVSDTVNDTVDAGKKGPRRIPGSPRPTSQLQSQSRASQPRIFAELAAFAQPTMFTSPSTEKPVLQFATSNHASKSRSRSSQPRQRNKSPSPPRSSLTWQDSEITGHLIDPSRDPEDDGTGLNGIGFKPTPALAYARAQRRRQQLMDWRAREAKEARAKRSERRRRGVRTGTVSREVTVEREVNAQEVDALRRTVKFAM</sequence>
<dbReference type="EMBL" id="MU001763">
    <property type="protein sequence ID" value="KAF2799487.1"/>
    <property type="molecule type" value="Genomic_DNA"/>
</dbReference>
<evidence type="ECO:0000313" key="2">
    <source>
        <dbReference type="EMBL" id="KAF2799487.1"/>
    </source>
</evidence>
<dbReference type="AlphaFoldDB" id="A0A6A6XVA3"/>
<reference evidence="2" key="1">
    <citation type="journal article" date="2020" name="Stud. Mycol.">
        <title>101 Dothideomycetes genomes: a test case for predicting lifestyles and emergence of pathogens.</title>
        <authorList>
            <person name="Haridas S."/>
            <person name="Albert R."/>
            <person name="Binder M."/>
            <person name="Bloem J."/>
            <person name="Labutti K."/>
            <person name="Salamov A."/>
            <person name="Andreopoulos B."/>
            <person name="Baker S."/>
            <person name="Barry K."/>
            <person name="Bills G."/>
            <person name="Bluhm B."/>
            <person name="Cannon C."/>
            <person name="Castanera R."/>
            <person name="Culley D."/>
            <person name="Daum C."/>
            <person name="Ezra D."/>
            <person name="Gonzalez J."/>
            <person name="Henrissat B."/>
            <person name="Kuo A."/>
            <person name="Liang C."/>
            <person name="Lipzen A."/>
            <person name="Lutzoni F."/>
            <person name="Magnuson J."/>
            <person name="Mondo S."/>
            <person name="Nolan M."/>
            <person name="Ohm R."/>
            <person name="Pangilinan J."/>
            <person name="Park H.-J."/>
            <person name="Ramirez L."/>
            <person name="Alfaro M."/>
            <person name="Sun H."/>
            <person name="Tritt A."/>
            <person name="Yoshinaga Y."/>
            <person name="Zwiers L.-H."/>
            <person name="Turgeon B."/>
            <person name="Goodwin S."/>
            <person name="Spatafora J."/>
            <person name="Crous P."/>
            <person name="Grigoriev I."/>
        </authorList>
    </citation>
    <scope>NUCLEOTIDE SEQUENCE</scope>
    <source>
        <strain evidence="2">CBS 109.77</strain>
    </source>
</reference>
<feature type="region of interest" description="Disordered" evidence="1">
    <location>
        <begin position="113"/>
        <end position="149"/>
    </location>
</feature>
<gene>
    <name evidence="2" type="ORF">K505DRAFT_321096</name>
</gene>
<keyword evidence="3" id="KW-1185">Reference proteome</keyword>
<feature type="compositionally biased region" description="Low complexity" evidence="1">
    <location>
        <begin position="33"/>
        <end position="51"/>
    </location>
</feature>
<organism evidence="2 3">
    <name type="scientific">Melanomma pulvis-pyrius CBS 109.77</name>
    <dbReference type="NCBI Taxonomy" id="1314802"/>
    <lineage>
        <taxon>Eukaryota</taxon>
        <taxon>Fungi</taxon>
        <taxon>Dikarya</taxon>
        <taxon>Ascomycota</taxon>
        <taxon>Pezizomycotina</taxon>
        <taxon>Dothideomycetes</taxon>
        <taxon>Pleosporomycetidae</taxon>
        <taxon>Pleosporales</taxon>
        <taxon>Melanommataceae</taxon>
        <taxon>Melanomma</taxon>
    </lineage>
</organism>
<feature type="region of interest" description="Disordered" evidence="1">
    <location>
        <begin position="1"/>
        <end position="54"/>
    </location>
</feature>
<name>A0A6A6XVA3_9PLEO</name>
<feature type="region of interest" description="Disordered" evidence="1">
    <location>
        <begin position="178"/>
        <end position="238"/>
    </location>
</feature>
<accession>A0A6A6XVA3</accession>
<protein>
    <submittedName>
        <fullName evidence="2">Uncharacterized protein</fullName>
    </submittedName>
</protein>
<dbReference type="OrthoDB" id="5391950at2759"/>
<feature type="compositionally biased region" description="Polar residues" evidence="1">
    <location>
        <begin position="136"/>
        <end position="148"/>
    </location>
</feature>
<dbReference type="Proteomes" id="UP000799757">
    <property type="component" value="Unassembled WGS sequence"/>
</dbReference>
<evidence type="ECO:0000313" key="3">
    <source>
        <dbReference type="Proteomes" id="UP000799757"/>
    </source>
</evidence>